<organism evidence="4 5">
    <name type="scientific">Candidatus Odyssella acanthamoebae</name>
    <dbReference type="NCBI Taxonomy" id="91604"/>
    <lineage>
        <taxon>Bacteria</taxon>
        <taxon>Pseudomonadati</taxon>
        <taxon>Pseudomonadota</taxon>
        <taxon>Alphaproteobacteria</taxon>
        <taxon>Holosporales</taxon>
        <taxon>Candidatus Paracaedibacteraceae</taxon>
        <taxon>Candidatus Odyssella</taxon>
    </lineage>
</organism>
<dbReference type="STRING" id="91604.ID47_09915"/>
<accession>A0A077AWU3</accession>
<protein>
    <recommendedName>
        <fullName evidence="6">DUF5667 domain-containing protein</fullName>
    </recommendedName>
</protein>
<dbReference type="EMBL" id="CP008941">
    <property type="protein sequence ID" value="AIK96976.1"/>
    <property type="molecule type" value="Genomic_DNA"/>
</dbReference>
<name>A0A077AWU3_9PROT</name>
<sequence length="365" mass="41300">MKLSLLFLSSLLTTANAMEAPQADQSSTEANQHSNEQPRMSQATIEITFPDDTLMDHRTLLHKAAAKMSEVLLNEQRESLVSRLNTQENPENIKGDLESTLKSKLTLLVTVCKLEETTSINIPEVVNQEAQLNSRLLMAQIEEISNQRKIEAQLNINSEREPSQPSEETSVGSEVTTEVKPTETTAIDYDALIAQAAGKFAGAYNNENGNRLADELEAQEKDISNGSQTNAANKEEKIENAAETLLMLFVERIEPNEAKRVELKDKIKREARRIRQQIIANAKEIKEKRKVERELNRIADQFAAEYERIAPKVERETKRIGNQIEAEYNRVAPKVERETERVEKQVEQLGKNIGKKLGLRKKKNK</sequence>
<evidence type="ECO:0000256" key="2">
    <source>
        <dbReference type="SAM" id="MobiDB-lite"/>
    </source>
</evidence>
<dbReference type="KEGG" id="paca:ID47_09915"/>
<proteinExistence type="predicted"/>
<feature type="compositionally biased region" description="Polar residues" evidence="2">
    <location>
        <begin position="23"/>
        <end position="40"/>
    </location>
</feature>
<dbReference type="AlphaFoldDB" id="A0A077AWU3"/>
<dbReference type="Proteomes" id="UP000028926">
    <property type="component" value="Chromosome"/>
</dbReference>
<evidence type="ECO:0000313" key="4">
    <source>
        <dbReference type="EMBL" id="AIK96976.1"/>
    </source>
</evidence>
<gene>
    <name evidence="4" type="ORF">ID47_09915</name>
</gene>
<feature type="chain" id="PRO_5001717077" description="DUF5667 domain-containing protein" evidence="3">
    <location>
        <begin position="18"/>
        <end position="365"/>
    </location>
</feature>
<keyword evidence="5" id="KW-1185">Reference proteome</keyword>
<feature type="region of interest" description="Disordered" evidence="2">
    <location>
        <begin position="155"/>
        <end position="178"/>
    </location>
</feature>
<feature type="region of interest" description="Disordered" evidence="2">
    <location>
        <begin position="19"/>
        <end position="40"/>
    </location>
</feature>
<keyword evidence="3" id="KW-0732">Signal</keyword>
<feature type="coiled-coil region" evidence="1">
    <location>
        <begin position="268"/>
        <end position="301"/>
    </location>
</feature>
<reference evidence="4 5" key="1">
    <citation type="submission" date="2014-07" db="EMBL/GenBank/DDBJ databases">
        <title>Comparative genomic insights into amoeba endosymbionts belonging to the families of Holosporaceae and Candidatus Midichloriaceae within Rickettsiales.</title>
        <authorList>
            <person name="Wang Z."/>
            <person name="Wu M."/>
        </authorList>
    </citation>
    <scope>NUCLEOTIDE SEQUENCE [LARGE SCALE GENOMIC DNA]</scope>
    <source>
        <strain evidence="4">PRA3</strain>
    </source>
</reference>
<evidence type="ECO:0000256" key="3">
    <source>
        <dbReference type="SAM" id="SignalP"/>
    </source>
</evidence>
<evidence type="ECO:0000256" key="1">
    <source>
        <dbReference type="SAM" id="Coils"/>
    </source>
</evidence>
<feature type="compositionally biased region" description="Low complexity" evidence="2">
    <location>
        <begin position="166"/>
        <end position="178"/>
    </location>
</feature>
<feature type="signal peptide" evidence="3">
    <location>
        <begin position="1"/>
        <end position="17"/>
    </location>
</feature>
<keyword evidence="1" id="KW-0175">Coiled coil</keyword>
<dbReference type="HOGENOM" id="CLU_757968_0_0_5"/>
<evidence type="ECO:0008006" key="6">
    <source>
        <dbReference type="Google" id="ProtNLM"/>
    </source>
</evidence>
<evidence type="ECO:0000313" key="5">
    <source>
        <dbReference type="Proteomes" id="UP000028926"/>
    </source>
</evidence>